<keyword evidence="7" id="KW-1185">Reference proteome</keyword>
<accession>A0A6M1RRE1</accession>
<name>A0A6M1RRE1_9BACT</name>
<gene>
    <name evidence="6" type="ORF">G4L39_00325</name>
</gene>
<evidence type="ECO:0000256" key="4">
    <source>
        <dbReference type="ARBA" id="ARBA00022837"/>
    </source>
</evidence>
<dbReference type="RefSeq" id="WP_165105047.1">
    <property type="nucleotide sequence ID" value="NZ_JAAKYA010000004.1"/>
</dbReference>
<organism evidence="6 7">
    <name type="scientific">Limisphaera ngatamarikiensis</name>
    <dbReference type="NCBI Taxonomy" id="1324935"/>
    <lineage>
        <taxon>Bacteria</taxon>
        <taxon>Pseudomonadati</taxon>
        <taxon>Verrucomicrobiota</taxon>
        <taxon>Verrucomicrobiia</taxon>
        <taxon>Limisphaerales</taxon>
        <taxon>Limisphaeraceae</taxon>
        <taxon>Limisphaera</taxon>
    </lineage>
</organism>
<keyword evidence="2" id="KW-0964">Secreted</keyword>
<evidence type="ECO:0000256" key="5">
    <source>
        <dbReference type="SAM" id="SignalP"/>
    </source>
</evidence>
<dbReference type="Pfam" id="PF18884">
    <property type="entry name" value="TSP3_bac"/>
    <property type="match status" value="2"/>
</dbReference>
<dbReference type="EMBL" id="JAAKYA010000004">
    <property type="protein sequence ID" value="NGO37851.1"/>
    <property type="molecule type" value="Genomic_DNA"/>
</dbReference>
<protein>
    <submittedName>
        <fullName evidence="6">Uncharacterized protein</fullName>
    </submittedName>
</protein>
<proteinExistence type="predicted"/>
<evidence type="ECO:0000256" key="1">
    <source>
        <dbReference type="ARBA" id="ARBA00004613"/>
    </source>
</evidence>
<dbReference type="InterPro" id="IPR059100">
    <property type="entry name" value="TSP3_bac"/>
</dbReference>
<keyword evidence="3 5" id="KW-0732">Signal</keyword>
<feature type="chain" id="PRO_5026904621" evidence="5">
    <location>
        <begin position="27"/>
        <end position="295"/>
    </location>
</feature>
<keyword evidence="4" id="KW-0106">Calcium</keyword>
<evidence type="ECO:0000313" key="6">
    <source>
        <dbReference type="EMBL" id="NGO37851.1"/>
    </source>
</evidence>
<sequence length="295" mass="31759">MKTPLKLPALALLSLAGLLPLTGLQAATTINPANKLAYGANLGWMDWRGDANNGAVIGEYICSGYIYAANVGWISLGSGTPANGIQYQNNSATDWGVNHDGLGNLRGYAWGANIGWINFEGTGAPRVDLNTGKLSGYVWSANCGWISLSNAVAHVQTDVVANGADTDGDGLPDAWERLYFDGLSPRAEDDPDGDGMNNLQEYLADTNPLNADEHLRITAFDTPPDGREPKVTWTSKPTRRYYLEKALNLDLPVPVWEDSGLGLIVPDGESTTRSFSDTSAPMRFYRVRAVKPLSP</sequence>
<reference evidence="6 7" key="1">
    <citation type="submission" date="2020-02" db="EMBL/GenBank/DDBJ databases">
        <title>Draft genome sequence of Limisphaera ngatamarikiensis NGM72.4T, a thermophilic Verrucomicrobia grouped in subdivision 3.</title>
        <authorList>
            <person name="Carere C.R."/>
            <person name="Steen J."/>
            <person name="Hugenholtz P."/>
            <person name="Stott M.B."/>
        </authorList>
    </citation>
    <scope>NUCLEOTIDE SEQUENCE [LARGE SCALE GENOMIC DNA]</scope>
    <source>
        <strain evidence="6 7">NGM72.4</strain>
    </source>
</reference>
<comment type="subcellular location">
    <subcellularLocation>
        <location evidence="1">Secreted</location>
    </subcellularLocation>
</comment>
<feature type="signal peptide" evidence="5">
    <location>
        <begin position="1"/>
        <end position="26"/>
    </location>
</feature>
<evidence type="ECO:0000256" key="2">
    <source>
        <dbReference type="ARBA" id="ARBA00022525"/>
    </source>
</evidence>
<dbReference type="AlphaFoldDB" id="A0A6M1RRE1"/>
<evidence type="ECO:0000256" key="3">
    <source>
        <dbReference type="ARBA" id="ARBA00022729"/>
    </source>
</evidence>
<comment type="caution">
    <text evidence="6">The sequence shown here is derived from an EMBL/GenBank/DDBJ whole genome shotgun (WGS) entry which is preliminary data.</text>
</comment>
<evidence type="ECO:0000313" key="7">
    <source>
        <dbReference type="Proteomes" id="UP000477311"/>
    </source>
</evidence>
<dbReference type="Proteomes" id="UP000477311">
    <property type="component" value="Unassembled WGS sequence"/>
</dbReference>